<evidence type="ECO:0000256" key="8">
    <source>
        <dbReference type="ARBA" id="ARBA00072274"/>
    </source>
</evidence>
<evidence type="ECO:0000313" key="15">
    <source>
        <dbReference type="EMBL" id="TDW05279.1"/>
    </source>
</evidence>
<evidence type="ECO:0000256" key="9">
    <source>
        <dbReference type="ARBA" id="ARBA00076414"/>
    </source>
</evidence>
<dbReference type="PROSITE" id="PS01071">
    <property type="entry name" value="GRPE"/>
    <property type="match status" value="1"/>
</dbReference>
<dbReference type="GO" id="GO:0005737">
    <property type="term" value="C:cytoplasm"/>
    <property type="evidence" value="ECO:0007669"/>
    <property type="project" value="UniProtKB-SubCell"/>
</dbReference>
<comment type="subcellular location">
    <subcellularLocation>
        <location evidence="1 10">Cytoplasm</location>
    </subcellularLocation>
</comment>
<dbReference type="InterPro" id="IPR013805">
    <property type="entry name" value="GrpE_CC"/>
</dbReference>
<dbReference type="NCBIfam" id="NF010738">
    <property type="entry name" value="PRK14140.1"/>
    <property type="match status" value="1"/>
</dbReference>
<dbReference type="Proteomes" id="UP000294697">
    <property type="component" value="Unassembled WGS sequence"/>
</dbReference>
<dbReference type="GO" id="GO:0006457">
    <property type="term" value="P:protein folding"/>
    <property type="evidence" value="ECO:0007669"/>
    <property type="project" value="InterPro"/>
</dbReference>
<dbReference type="InterPro" id="IPR000740">
    <property type="entry name" value="GrpE"/>
</dbReference>
<evidence type="ECO:0000256" key="14">
    <source>
        <dbReference type="SAM" id="MobiDB-lite"/>
    </source>
</evidence>
<feature type="compositionally biased region" description="Low complexity" evidence="14">
    <location>
        <begin position="24"/>
        <end position="39"/>
    </location>
</feature>
<dbReference type="Gene3D" id="2.30.22.10">
    <property type="entry name" value="Head domain of nucleotide exchange factor GrpE"/>
    <property type="match status" value="1"/>
</dbReference>
<dbReference type="GO" id="GO:0042803">
    <property type="term" value="F:protein homodimerization activity"/>
    <property type="evidence" value="ECO:0007669"/>
    <property type="project" value="InterPro"/>
</dbReference>
<proteinExistence type="inferred from homology"/>
<comment type="subunit">
    <text evidence="3 10">Homodimer.</text>
</comment>
<evidence type="ECO:0000256" key="3">
    <source>
        <dbReference type="ARBA" id="ARBA00011738"/>
    </source>
</evidence>
<organism evidence="15 16">
    <name type="scientific">Halanaerobium saccharolyticum</name>
    <dbReference type="NCBI Taxonomy" id="43595"/>
    <lineage>
        <taxon>Bacteria</taxon>
        <taxon>Bacillati</taxon>
        <taxon>Bacillota</taxon>
        <taxon>Clostridia</taxon>
        <taxon>Halanaerobiales</taxon>
        <taxon>Halanaerobiaceae</taxon>
        <taxon>Halanaerobium</taxon>
    </lineage>
</organism>
<feature type="region of interest" description="Disordered" evidence="14">
    <location>
        <begin position="1"/>
        <end position="48"/>
    </location>
</feature>
<dbReference type="AlphaFoldDB" id="A0A4R7Z4A4"/>
<name>A0A4R7Z4A4_9FIRM</name>
<dbReference type="PANTHER" id="PTHR21237">
    <property type="entry name" value="GRPE PROTEIN"/>
    <property type="match status" value="1"/>
</dbReference>
<evidence type="ECO:0000256" key="7">
    <source>
        <dbReference type="ARBA" id="ARBA00053401"/>
    </source>
</evidence>
<evidence type="ECO:0000256" key="5">
    <source>
        <dbReference type="ARBA" id="ARBA00023016"/>
    </source>
</evidence>
<evidence type="ECO:0000256" key="6">
    <source>
        <dbReference type="ARBA" id="ARBA00023186"/>
    </source>
</evidence>
<dbReference type="SUPFAM" id="SSF51064">
    <property type="entry name" value="Head domain of nucleotide exchange factor GrpE"/>
    <property type="match status" value="1"/>
</dbReference>
<evidence type="ECO:0000256" key="13">
    <source>
        <dbReference type="SAM" id="Coils"/>
    </source>
</evidence>
<keyword evidence="4 10" id="KW-0963">Cytoplasm</keyword>
<keyword evidence="13" id="KW-0175">Coiled coil</keyword>
<keyword evidence="5 10" id="KW-0346">Stress response</keyword>
<evidence type="ECO:0000256" key="1">
    <source>
        <dbReference type="ARBA" id="ARBA00004496"/>
    </source>
</evidence>
<dbReference type="GO" id="GO:0000774">
    <property type="term" value="F:adenyl-nucleotide exchange factor activity"/>
    <property type="evidence" value="ECO:0007669"/>
    <property type="project" value="InterPro"/>
</dbReference>
<evidence type="ECO:0000256" key="10">
    <source>
        <dbReference type="HAMAP-Rule" id="MF_01151"/>
    </source>
</evidence>
<dbReference type="PANTHER" id="PTHR21237:SF23">
    <property type="entry name" value="GRPE PROTEIN HOMOLOG, MITOCHONDRIAL"/>
    <property type="match status" value="1"/>
</dbReference>
<accession>A0A4R7Z4A4</accession>
<dbReference type="InterPro" id="IPR009012">
    <property type="entry name" value="GrpE_head"/>
</dbReference>
<dbReference type="FunFam" id="2.30.22.10:FF:000001">
    <property type="entry name" value="Protein GrpE"/>
    <property type="match status" value="1"/>
</dbReference>
<comment type="similarity">
    <text evidence="2 10 12">Belongs to the GrpE family.</text>
</comment>
<feature type="compositionally biased region" description="Basic and acidic residues" evidence="14">
    <location>
        <begin position="1"/>
        <end position="11"/>
    </location>
</feature>
<dbReference type="HAMAP" id="MF_01151">
    <property type="entry name" value="GrpE"/>
    <property type="match status" value="1"/>
</dbReference>
<dbReference type="SUPFAM" id="SSF58014">
    <property type="entry name" value="Coiled-coil domain of nucleotide exchange factor GrpE"/>
    <property type="match status" value="1"/>
</dbReference>
<dbReference type="Pfam" id="PF01025">
    <property type="entry name" value="GrpE"/>
    <property type="match status" value="1"/>
</dbReference>
<evidence type="ECO:0000256" key="4">
    <source>
        <dbReference type="ARBA" id="ARBA00022490"/>
    </source>
</evidence>
<keyword evidence="6 10" id="KW-0143">Chaperone</keyword>
<comment type="caution">
    <text evidence="15">The sequence shown here is derived from an EMBL/GenBank/DDBJ whole genome shotgun (WGS) entry which is preliminary data.</text>
</comment>
<gene>
    <name evidence="10" type="primary">grpE</name>
    <name evidence="15" type="ORF">C8C77_10852</name>
</gene>
<dbReference type="Gene3D" id="3.90.20.20">
    <property type="match status" value="1"/>
</dbReference>
<evidence type="ECO:0000256" key="11">
    <source>
        <dbReference type="RuleBase" id="RU000639"/>
    </source>
</evidence>
<dbReference type="CDD" id="cd00446">
    <property type="entry name" value="GrpE"/>
    <property type="match status" value="1"/>
</dbReference>
<evidence type="ECO:0000256" key="12">
    <source>
        <dbReference type="RuleBase" id="RU004478"/>
    </source>
</evidence>
<evidence type="ECO:0000256" key="2">
    <source>
        <dbReference type="ARBA" id="ARBA00009054"/>
    </source>
</evidence>
<dbReference type="GO" id="GO:0051082">
    <property type="term" value="F:unfolded protein binding"/>
    <property type="evidence" value="ECO:0007669"/>
    <property type="project" value="TreeGrafter"/>
</dbReference>
<feature type="coiled-coil region" evidence="13">
    <location>
        <begin position="60"/>
        <end position="108"/>
    </location>
</feature>
<comment type="function">
    <text evidence="7 10 11">Participates actively in the response to hyperosmotic and heat shock by preventing the aggregation of stress-denatured proteins, in association with DnaK and GrpE. It is the nucleotide exchange factor for DnaK and may function as a thermosensor. Unfolded proteins bind initially to DnaJ; upon interaction with the DnaJ-bound protein, DnaK hydrolyzes its bound ATP, resulting in the formation of a stable complex. GrpE releases ADP from DnaK; ATP binding to DnaK triggers the release of the substrate protein, thus completing the reaction cycle. Several rounds of ATP-dependent interactions between DnaJ, DnaK and GrpE are required for fully efficient folding.</text>
</comment>
<reference evidence="15 16" key="1">
    <citation type="submission" date="2019-03" db="EMBL/GenBank/DDBJ databases">
        <title>Subsurface microbial communities from deep shales in Ohio and West Virginia, USA.</title>
        <authorList>
            <person name="Wrighton K."/>
        </authorList>
    </citation>
    <scope>NUCLEOTIDE SEQUENCE [LARGE SCALE GENOMIC DNA]</scope>
    <source>
        <strain evidence="15 16">MSL9.2</strain>
    </source>
</reference>
<dbReference type="GO" id="GO:0051087">
    <property type="term" value="F:protein-folding chaperone binding"/>
    <property type="evidence" value="ECO:0007669"/>
    <property type="project" value="InterPro"/>
</dbReference>
<sequence length="216" mass="24960">MIIMDNKKENNNFEEEKEEKVENFENNEAAENNDAAAEAENVDSGLNEEELTGIQMELSREELIEEVKEKNEKIEEMDAEIDDLLSRLQRLQADFVNYRKRSQREKAEMTTQGKVELCASLLPVIDNFERALKAEDKVDDFYQGVEMIYKQLLKTLKEQDIEEILAEGEEFNPEYHEAIMRVESEGFEEGTVVEVVQKGFSLNDRVIRPAMVKVAG</sequence>
<evidence type="ECO:0000313" key="16">
    <source>
        <dbReference type="Proteomes" id="UP000294697"/>
    </source>
</evidence>
<dbReference type="PRINTS" id="PR00773">
    <property type="entry name" value="GRPEPROTEIN"/>
</dbReference>
<protein>
    <recommendedName>
        <fullName evidence="8 10">Protein GrpE</fullName>
    </recommendedName>
    <alternativeName>
        <fullName evidence="9 10">HSP-70 cofactor</fullName>
    </alternativeName>
</protein>
<dbReference type="EMBL" id="SODA01000008">
    <property type="protein sequence ID" value="TDW05279.1"/>
    <property type="molecule type" value="Genomic_DNA"/>
</dbReference>